<comment type="caution">
    <text evidence="5">The sequence shown here is derived from an EMBL/GenBank/DDBJ whole genome shotgun (WGS) entry which is preliminary data.</text>
</comment>
<dbReference type="Gene3D" id="2.130.10.130">
    <property type="entry name" value="Integrin alpha, N-terminal"/>
    <property type="match status" value="4"/>
</dbReference>
<dbReference type="PROSITE" id="PS51257">
    <property type="entry name" value="PROKAR_LIPOPROTEIN"/>
    <property type="match status" value="1"/>
</dbReference>
<name>A0A9X1U4E0_9FLAO</name>
<organism evidence="5 6">
    <name type="scientific">Aequorivita vitellina</name>
    <dbReference type="NCBI Taxonomy" id="2874475"/>
    <lineage>
        <taxon>Bacteria</taxon>
        <taxon>Pseudomonadati</taxon>
        <taxon>Bacteroidota</taxon>
        <taxon>Flavobacteriia</taxon>
        <taxon>Flavobacteriales</taxon>
        <taxon>Flavobacteriaceae</taxon>
        <taxon>Aequorivita</taxon>
    </lineage>
</organism>
<keyword evidence="1" id="KW-0732">Signal</keyword>
<sequence length="1097" mass="122572">MKKPIVFLFLTFILFSCSQQNKKTEKPQFTDNASNLYTKITSETSHLEFKNVIKQDLDFNFLNYPYIYAGAGVAVGDIDNDGLQDIYLVSNFGPNKLYKNTGSLKFEDITTSSKTEDYKGFSTGVTMLDINNDGWLDIYVSKAGSLNDDNARRNLLFVNQKDGTFNEEGKKWGLDDPGYTTQIYQLDYDKDGDLDIYVVNYRYDFKNNAKISSEIQRNIEEITSDQLYRNDGTIFTKVTGEAGLYNKTWGLASAIGDFNNDGWDDIYVSNDFLEPDAMYINQKDGTFKNEINSRINHISFNSMGSDYADLNNDLHPDLITLDMLAENYARSKQNMASMSTSNFLAMVEVGYHHAYMANLLHYNNGNGKFQETAQLSGIVKTDWSWAPLIADFDNDGLKDIFVSNGVYKDYANQDFRSALKEKNASGEAMTLEAVTDMLPYQKLNNYIFKNNGDLTFTKSIKEWGLEDPTFSSGAVYADLDNDGDLDLIVNNIDDEVGIYRNNANNNYLKVKLKGPNNNPIGIGAKVYVKNDDTIQLQQLYLTRGYQSSVSDVLHFGLGKNEKIDEVVVQWPDGKISKLNNPSTNKMLNVDYTTATVGTVAYKHPVSKKFSLDPASIGIDYVQKENDFDDFSLQLLIPQKQSTKGSGLAVADVNGDGLDDFFVGNAAGAEAALYIQKTDGSFTKTNEALWKNNAKFEDANALFFDADADGDLDLYIASAGYQLDENSPLLQDRLFINDGNGNFTYKKEALPAMLVSSKSVVAADYDGDGDLDLFVGGNVVPRKYPLSPRSYLLKNENGIFKDATEDNPSLKEIGMISEAIFTDYDNDNDLDLLVTGEWMAPTIFTNNNGKFSKNENIAGFENTEGWWFTVSATDFDGDGDEDYVFGNIGGNNKFHPSAEKPLFIYAKDFDNNGSFDVAMSKINDGRIVPVRGKECSSQQNPFLLDKIKSYKEFSTLDMEGIYGKEQLKEAFKLTSHNFKSMYAENLGNGKFQVKMLPNEAQLGPTLSFISRDFNNDGNLDIMGVGAIYDAEVETIRYDSNYGYVLLGDGKGNFTHSKEYVPFIDSDSKNMKALTVNGNEMYVVVSNNAPLQIFNFATP</sequence>
<keyword evidence="2" id="KW-0677">Repeat</keyword>
<evidence type="ECO:0000256" key="3">
    <source>
        <dbReference type="ARBA" id="ARBA00023180"/>
    </source>
</evidence>
<dbReference type="InterPro" id="IPR013517">
    <property type="entry name" value="FG-GAP"/>
</dbReference>
<dbReference type="PANTHER" id="PTHR16026">
    <property type="entry name" value="CARTILAGE ACIDIC PROTEIN 1"/>
    <property type="match status" value="1"/>
</dbReference>
<dbReference type="Pfam" id="PF13517">
    <property type="entry name" value="FG-GAP_3"/>
    <property type="match status" value="6"/>
</dbReference>
<dbReference type="InterPro" id="IPR027039">
    <property type="entry name" value="Crtac1"/>
</dbReference>
<dbReference type="SMART" id="SM00191">
    <property type="entry name" value="Int_alpha"/>
    <property type="match status" value="2"/>
</dbReference>
<evidence type="ECO:0000256" key="2">
    <source>
        <dbReference type="ARBA" id="ARBA00022737"/>
    </source>
</evidence>
<evidence type="ECO:0000259" key="4">
    <source>
        <dbReference type="Pfam" id="PF07593"/>
    </source>
</evidence>
<proteinExistence type="predicted"/>
<dbReference type="RefSeq" id="WP_237603992.1">
    <property type="nucleotide sequence ID" value="NZ_JAIRBA010000036.1"/>
</dbReference>
<dbReference type="InterPro" id="IPR011519">
    <property type="entry name" value="UnbV_ASPIC"/>
</dbReference>
<dbReference type="InterPro" id="IPR028994">
    <property type="entry name" value="Integrin_alpha_N"/>
</dbReference>
<dbReference type="SUPFAM" id="SSF69318">
    <property type="entry name" value="Integrin alpha N-terminal domain"/>
    <property type="match status" value="3"/>
</dbReference>
<evidence type="ECO:0000313" key="5">
    <source>
        <dbReference type="EMBL" id="MCG2420212.1"/>
    </source>
</evidence>
<dbReference type="AlphaFoldDB" id="A0A9X1U4E0"/>
<protein>
    <submittedName>
        <fullName evidence="5">CRTAC1 family protein</fullName>
    </submittedName>
</protein>
<evidence type="ECO:0000313" key="6">
    <source>
        <dbReference type="Proteomes" id="UP001139461"/>
    </source>
</evidence>
<keyword evidence="6" id="KW-1185">Reference proteome</keyword>
<accession>A0A9X1U4E0</accession>
<feature type="domain" description="ASPIC/UnbV" evidence="4">
    <location>
        <begin position="521"/>
        <end position="587"/>
    </location>
</feature>
<evidence type="ECO:0000256" key="1">
    <source>
        <dbReference type="ARBA" id="ARBA00022729"/>
    </source>
</evidence>
<dbReference type="EMBL" id="JAIRBA010000036">
    <property type="protein sequence ID" value="MCG2420212.1"/>
    <property type="molecule type" value="Genomic_DNA"/>
</dbReference>
<dbReference type="Pfam" id="PF07593">
    <property type="entry name" value="UnbV_ASPIC"/>
    <property type="match status" value="1"/>
</dbReference>
<dbReference type="InterPro" id="IPR013519">
    <property type="entry name" value="Int_alpha_beta-p"/>
</dbReference>
<dbReference type="Proteomes" id="UP001139461">
    <property type="component" value="Unassembled WGS sequence"/>
</dbReference>
<dbReference type="PANTHER" id="PTHR16026:SF0">
    <property type="entry name" value="CARTILAGE ACIDIC PROTEIN 1"/>
    <property type="match status" value="1"/>
</dbReference>
<gene>
    <name evidence="5" type="ORF">K8089_14375</name>
</gene>
<keyword evidence="3" id="KW-0325">Glycoprotein</keyword>
<reference evidence="5" key="1">
    <citation type="submission" date="2021-09" db="EMBL/GenBank/DDBJ databases">
        <title>Genome of Aequorivita sp. strain F47161.</title>
        <authorList>
            <person name="Wang Y."/>
        </authorList>
    </citation>
    <scope>NUCLEOTIDE SEQUENCE</scope>
    <source>
        <strain evidence="5">F47161</strain>
    </source>
</reference>